<protein>
    <recommendedName>
        <fullName evidence="3">Cyclic nucleotide-binding domain-containing protein</fullName>
    </recommendedName>
</protein>
<proteinExistence type="predicted"/>
<reference evidence="1 2" key="1">
    <citation type="submission" date="2015-01" db="EMBL/GenBank/DDBJ databases">
        <title>Evolution of Trichinella species and genotypes.</title>
        <authorList>
            <person name="Korhonen P.K."/>
            <person name="Edoardo P."/>
            <person name="Giuseppe L.R."/>
            <person name="Gasser R.B."/>
        </authorList>
    </citation>
    <scope>NUCLEOTIDE SEQUENCE [LARGE SCALE GENOMIC DNA]</scope>
    <source>
        <strain evidence="1">ISS3</strain>
    </source>
</reference>
<sequence>MRHGDVTGVLELECRPSTVGGSVGVRVTPDLWCVDRSAFLERVKRFPETWHQTLILFSPSIKILNRYLFHF</sequence>
<comment type="caution">
    <text evidence="1">The sequence shown here is derived from an EMBL/GenBank/DDBJ whole genome shotgun (WGS) entry which is preliminary data.</text>
</comment>
<evidence type="ECO:0000313" key="2">
    <source>
        <dbReference type="Proteomes" id="UP000054776"/>
    </source>
</evidence>
<name>A0A0V0ZC47_TRISP</name>
<dbReference type="Proteomes" id="UP000054776">
    <property type="component" value="Unassembled WGS sequence"/>
</dbReference>
<organism evidence="1 2">
    <name type="scientific">Trichinella spiralis</name>
    <name type="common">Trichina worm</name>
    <dbReference type="NCBI Taxonomy" id="6334"/>
    <lineage>
        <taxon>Eukaryota</taxon>
        <taxon>Metazoa</taxon>
        <taxon>Ecdysozoa</taxon>
        <taxon>Nematoda</taxon>
        <taxon>Enoplea</taxon>
        <taxon>Dorylaimia</taxon>
        <taxon>Trichinellida</taxon>
        <taxon>Trichinellidae</taxon>
        <taxon>Trichinella</taxon>
    </lineage>
</organism>
<accession>A0A0V0ZC47</accession>
<keyword evidence="2" id="KW-1185">Reference proteome</keyword>
<gene>
    <name evidence="1" type="ORF">T01_5047</name>
</gene>
<dbReference type="EMBL" id="JYDH01002510">
    <property type="protein sequence ID" value="KRY10149.1"/>
    <property type="molecule type" value="Genomic_DNA"/>
</dbReference>
<dbReference type="AlphaFoldDB" id="A0A0V0ZC47"/>
<evidence type="ECO:0000313" key="1">
    <source>
        <dbReference type="EMBL" id="KRY10149.1"/>
    </source>
</evidence>
<dbReference type="InParanoid" id="A0A0V0ZC47"/>
<evidence type="ECO:0008006" key="3">
    <source>
        <dbReference type="Google" id="ProtNLM"/>
    </source>
</evidence>